<evidence type="ECO:0000256" key="1">
    <source>
        <dbReference type="SAM" id="Coils"/>
    </source>
</evidence>
<dbReference type="KEGG" id="tcr:503975.100"/>
<feature type="coiled-coil region" evidence="1">
    <location>
        <begin position="1549"/>
        <end position="1576"/>
    </location>
</feature>
<dbReference type="SMR" id="Q4DD65"/>
<dbReference type="SUPFAM" id="SSF52540">
    <property type="entry name" value="P-loop containing nucleoside triphosphate hydrolases"/>
    <property type="match status" value="3"/>
</dbReference>
<feature type="compositionally biased region" description="Basic and acidic residues" evidence="2">
    <location>
        <begin position="690"/>
        <end position="721"/>
    </location>
</feature>
<dbReference type="eggNOG" id="ENOG502SEHM">
    <property type="taxonomic scope" value="Eukaryota"/>
</dbReference>
<dbReference type="InParanoid" id="Q4DD65"/>
<evidence type="ECO:0000256" key="3">
    <source>
        <dbReference type="SAM" id="Phobius"/>
    </source>
</evidence>
<dbReference type="PANTHER" id="PTHR35615">
    <property type="entry name" value="PRESENT IN THE OUTER MITOCHONDRIAL MEMBRANE PROTEOME 22-RELATED"/>
    <property type="match status" value="1"/>
</dbReference>
<evidence type="ECO:0000313" key="4">
    <source>
        <dbReference type="EMBL" id="EAN90472.1"/>
    </source>
</evidence>
<feature type="compositionally biased region" description="Basic and acidic residues" evidence="2">
    <location>
        <begin position="1077"/>
        <end position="1209"/>
    </location>
</feature>
<protein>
    <recommendedName>
        <fullName evidence="6">Present in the outer mitochondrial membrane proteome 22</fullName>
    </recommendedName>
</protein>
<feature type="compositionally biased region" description="Polar residues" evidence="2">
    <location>
        <begin position="676"/>
        <end position="688"/>
    </location>
</feature>
<comment type="caution">
    <text evidence="4">The sequence shown here is derived from an EMBL/GenBank/DDBJ whole genome shotgun (WGS) entry which is preliminary data.</text>
</comment>
<feature type="region of interest" description="Disordered" evidence="2">
    <location>
        <begin position="1"/>
        <end position="50"/>
    </location>
</feature>
<feature type="region of interest" description="Disordered" evidence="2">
    <location>
        <begin position="1066"/>
        <end position="1257"/>
    </location>
</feature>
<dbReference type="GeneID" id="3543472"/>
<dbReference type="EMBL" id="AAHK01000625">
    <property type="protein sequence ID" value="EAN90472.1"/>
    <property type="molecule type" value="Genomic_DNA"/>
</dbReference>
<accession>Q4DD65</accession>
<dbReference type="Proteomes" id="UP000002296">
    <property type="component" value="Unassembled WGS sequence"/>
</dbReference>
<dbReference type="STRING" id="353153.Q4DD65"/>
<organism evidence="4 5">
    <name type="scientific">Trypanosoma cruzi (strain CL Brener)</name>
    <dbReference type="NCBI Taxonomy" id="353153"/>
    <lineage>
        <taxon>Eukaryota</taxon>
        <taxon>Discoba</taxon>
        <taxon>Euglenozoa</taxon>
        <taxon>Kinetoplastea</taxon>
        <taxon>Metakinetoplastina</taxon>
        <taxon>Trypanosomatida</taxon>
        <taxon>Trypanosomatidae</taxon>
        <taxon>Trypanosoma</taxon>
        <taxon>Schizotrypanum</taxon>
    </lineage>
</organism>
<dbReference type="OMA" id="ICGACIM"/>
<dbReference type="AlphaFoldDB" id="Q4DD65"/>
<keyword evidence="1" id="KW-0175">Coiled coil</keyword>
<name>Q4DD65_TRYCC</name>
<feature type="transmembrane region" description="Helical" evidence="3">
    <location>
        <begin position="526"/>
        <end position="547"/>
    </location>
</feature>
<feature type="compositionally biased region" description="Low complexity" evidence="2">
    <location>
        <begin position="1232"/>
        <end position="1241"/>
    </location>
</feature>
<keyword evidence="3" id="KW-1133">Transmembrane helix</keyword>
<feature type="region of interest" description="Disordered" evidence="2">
    <location>
        <begin position="655"/>
        <end position="725"/>
    </location>
</feature>
<keyword evidence="5" id="KW-1185">Reference proteome</keyword>
<gene>
    <name evidence="4" type="ORF">Tc00.1047053503975.100</name>
</gene>
<evidence type="ECO:0008006" key="6">
    <source>
        <dbReference type="Google" id="ProtNLM"/>
    </source>
</evidence>
<keyword evidence="3" id="KW-0812">Transmembrane</keyword>
<reference evidence="4 5" key="1">
    <citation type="journal article" date="2005" name="Science">
        <title>The genome sequence of Trypanosoma cruzi, etiologic agent of Chagas disease.</title>
        <authorList>
            <person name="El-Sayed N.M."/>
            <person name="Myler P.J."/>
            <person name="Bartholomeu D.C."/>
            <person name="Nilsson D."/>
            <person name="Aggarwal G."/>
            <person name="Tran A.N."/>
            <person name="Ghedin E."/>
            <person name="Worthey E.A."/>
            <person name="Delcher A.L."/>
            <person name="Blandin G."/>
            <person name="Westenberger S.J."/>
            <person name="Caler E."/>
            <person name="Cerqueira G.C."/>
            <person name="Branche C."/>
            <person name="Haas B."/>
            <person name="Anupama A."/>
            <person name="Arner E."/>
            <person name="Aslund L."/>
            <person name="Attipoe P."/>
            <person name="Bontempi E."/>
            <person name="Bringaud F."/>
            <person name="Burton P."/>
            <person name="Cadag E."/>
            <person name="Campbell D.A."/>
            <person name="Carrington M."/>
            <person name="Crabtree J."/>
            <person name="Darban H."/>
            <person name="da Silveira J.F."/>
            <person name="de Jong P."/>
            <person name="Edwards K."/>
            <person name="Englund P.T."/>
            <person name="Fazelina G."/>
            <person name="Feldblyum T."/>
            <person name="Ferella M."/>
            <person name="Frasch A.C."/>
            <person name="Gull K."/>
            <person name="Horn D."/>
            <person name="Hou L."/>
            <person name="Huang Y."/>
            <person name="Kindlund E."/>
            <person name="Klingbeil M."/>
            <person name="Kluge S."/>
            <person name="Koo H."/>
            <person name="Lacerda D."/>
            <person name="Levin M.J."/>
            <person name="Lorenzi H."/>
            <person name="Louie T."/>
            <person name="Machado C.R."/>
            <person name="McCulloch R."/>
            <person name="McKenna A."/>
            <person name="Mizuno Y."/>
            <person name="Mottram J.C."/>
            <person name="Nelson S."/>
            <person name="Ochaya S."/>
            <person name="Osoegawa K."/>
            <person name="Pai G."/>
            <person name="Parsons M."/>
            <person name="Pentony M."/>
            <person name="Pettersson U."/>
            <person name="Pop M."/>
            <person name="Ramirez J.L."/>
            <person name="Rinta J."/>
            <person name="Robertson L."/>
            <person name="Salzberg S.L."/>
            <person name="Sanchez D.O."/>
            <person name="Seyler A."/>
            <person name="Sharma R."/>
            <person name="Shetty J."/>
            <person name="Simpson A.J."/>
            <person name="Sisk E."/>
            <person name="Tammi M.T."/>
            <person name="Tarleton R."/>
            <person name="Teixeira S."/>
            <person name="Van Aken S."/>
            <person name="Vogt C."/>
            <person name="Ward P.N."/>
            <person name="Wickstead B."/>
            <person name="Wortman J."/>
            <person name="White O."/>
            <person name="Fraser C.M."/>
            <person name="Stuart K.D."/>
            <person name="Andersson B."/>
        </authorList>
    </citation>
    <scope>NUCLEOTIDE SEQUENCE [LARGE SCALE GENOMIC DNA]</scope>
    <source>
        <strain evidence="4 5">CL Brener</strain>
    </source>
</reference>
<feature type="region of interest" description="Disordered" evidence="2">
    <location>
        <begin position="472"/>
        <end position="503"/>
    </location>
</feature>
<dbReference type="RefSeq" id="XP_812323.1">
    <property type="nucleotide sequence ID" value="XM_807230.1"/>
</dbReference>
<evidence type="ECO:0000313" key="5">
    <source>
        <dbReference type="Proteomes" id="UP000002296"/>
    </source>
</evidence>
<feature type="compositionally biased region" description="Basic and acidic residues" evidence="2">
    <location>
        <begin position="16"/>
        <end position="27"/>
    </location>
</feature>
<dbReference type="PaxDb" id="353153-Q4DD65"/>
<dbReference type="InterPro" id="IPR027417">
    <property type="entry name" value="P-loop_NTPase"/>
</dbReference>
<keyword evidence="3" id="KW-0472">Membrane</keyword>
<proteinExistence type="predicted"/>
<dbReference type="PANTHER" id="PTHR35615:SF7">
    <property type="entry name" value="PRESENT IN THE OUTER MITOCHONDRIAL MEMBRANE PROTEOME 22"/>
    <property type="match status" value="1"/>
</dbReference>
<evidence type="ECO:0000256" key="2">
    <source>
        <dbReference type="SAM" id="MobiDB-lite"/>
    </source>
</evidence>
<sequence>MLHNSDARRGFAAMRRNSDPRFRKDPTGWRAPSSLLNGGQESRRGLPNTMGGNGAVPMGGMEGGKGAGPYGDMGGNGAVPMGGMEGVRGAGPYGGMGGNGAVPMGGMEGGKGAGPYGGMGGNGAVPMGGMEGGKGAGPYGGMGGNGAVPMGGMEGGKGAGPYGGMGGNDAAPMSGMEGGKGAGPYGGMGGNDAVPMGGMEGGKGAGPYGGMGGNDAVPMGGMEGFRGAGPYGGMGGNGAVPMGGMEGFRGAGPYGGMGGNDAVPMGGMEGFRGAGPHGGMGGNGAVPMGGMEGARGAGPYGGMGGNGAVPMGGMEGFRGAGPYGGMGGNDAVPMGGMEGFRGAGPYGGMGGNGAVPMGGMEGFRGAGPYGGMGGNDAVPMGGMEGFRGAGPYGGMGGNGAVPMGGMEGFRGAGPYGGMGGNDAVPMGGMRSSNVPMHGPGGKVIRKVAPQRGSNCGIVNRYPEMMYGGDVRLPRRGSMRGSQRDMGSMYGLKRGGSMRGSQRNMGSMYGLQRGGSMRGSQRGMGSMYGMGGMGSMYGMGGMGSMYGMGGMGSMYGMGGMGSMYGMGGMGSMYGMGGMGSMYGMGGMGSMGGMGGMGSMYGMGGMGSMYGMGGMGSMYGKEEMGGMPGKGEMGSMYGIGGFWAPPEDYQLKKKENTELRDQKPSHSLNAAPKPIFTKNGTETFRNTGVKNGTKEDTNTENKGELKAALKPKEPEVSKGEAKPTKTAAPTELNDNIHALLVLSDAAASAVAGKEAEKRVPMKDADGNTAEYEADEVVRANNLKVGSSVLLQELLRQVEASHHCTVILANGKLQESVSLNVAQTLLKSVMATLKRNEEEKGTKYEVYMTAAAISAVDSMKDLFTSSTKEAKSLQLGFNPMYGACIVDLQDRTVKNEIEAEKFLQDALKASTDAKEIVFMHLVVKQIKNRGSMPPDVFLSALQVAFLRGRADCLAALHEKDEKVVPVPLFRDAVGGNSYSLVVAAVSGGDATGETSILKNVEKLRKVKNSPPRSGNLARFLEFTQEEERRCRSMAESSKDATEKARYGRLMRKMAIVLDDAKEMMARPEAVKPKVYTSSRVSRENAIDGEKQKPEDTKPEGKKPEGKKPEDAKPEETKPEDAKPEETKLEVVKPEEKKPEGKKPEDAKPEGKKPEDAEPEETKLEVVKPEEKKPQVTKPEATKPEATKPEATKPEETPKETKPEETKPEDAKPEVNNSLLPLRESVTDEAKPKPESASTAATSKLKALESSDPAGGEAEPWQNSVRIAVTVGKQPVSNTIELSVKGELKKCTVDEHINCFEGMPIESKVAKRMQKILGDGNNIALLAAEVIPGLAVEKQITWSIVQSILEGVLKETKNGLANEFTLYMSVVKGKQVVSDLFGKAEARPLVVASSSLYGVVLHEMTPKVVKTAADVEPVLRSALTRAAELVKDDEYIVCTAVLKQIFEGDVKVASLFAISALDMRPYVGVMEKNPEYVRQLFGHAFIGSCSSAVLVSYATLDEKATEALNAQSKVMLTNSKPRGGSVKVFVKNMTEAIASAEAKLQKATTPKEKERCEASLKQLQQRLADAKELLQKPEEMQPAAYAAPQQDGSAVDSAIRVVAVITERRSGSLSRSVKGDEEGFIVDTNDGEKRFPINELVQRPSSAAVLRSTTVDSLVDHFIGGHNTALLTADDEGSTSGVDMLMRSARSVFLKMEDEGELFVVLSAMKPDGSAAKDLQTDGADYEPISYASSPLFGPCISGAKMELGNSAAELLANLKKGVSVCEADKAVLVSLFVYKARKSDDVILSSFLTVLAGHNAKLYSKALEVRPKERGLLHYALGGPCITVVSLGLVANTAAADAATDFGGLAKSVHGTSNPTVRDGGLRRFVMFSTRAQAQMQMRLKNATGADKERLANSNANLELVLKDAEEMLRDPKGRLPKVYKQTH</sequence>
<feature type="compositionally biased region" description="Basic and acidic residues" evidence="2">
    <location>
        <begin position="1221"/>
        <end position="1230"/>
    </location>
</feature>